<organism evidence="1 2">
    <name type="scientific">Paenibacillus prosopidis</name>
    <dbReference type="NCBI Taxonomy" id="630520"/>
    <lineage>
        <taxon>Bacteria</taxon>
        <taxon>Bacillati</taxon>
        <taxon>Bacillota</taxon>
        <taxon>Bacilli</taxon>
        <taxon>Bacillales</taxon>
        <taxon>Paenibacillaceae</taxon>
        <taxon>Paenibacillus</taxon>
    </lineage>
</organism>
<dbReference type="EMBL" id="QPJD01000013">
    <property type="protein sequence ID" value="RCW43478.1"/>
    <property type="molecule type" value="Genomic_DNA"/>
</dbReference>
<evidence type="ECO:0000313" key="1">
    <source>
        <dbReference type="EMBL" id="RCW43478.1"/>
    </source>
</evidence>
<gene>
    <name evidence="1" type="ORF">DFP97_113151</name>
</gene>
<dbReference type="RefSeq" id="WP_114382059.1">
    <property type="nucleotide sequence ID" value="NZ_QPJD01000013.1"/>
</dbReference>
<proteinExistence type="predicted"/>
<sequence>MIETWNAIIKTPDQQFYTVFSIYEDGNHGLRLVMESEPLYNNITFDNIRTYGNILKATGFDENGDTHKLEIALNGEMLSGALISPSIEPVVFIGRKGRGISLTEKLQQNGQLSV</sequence>
<accession>A0A368VPP6</accession>
<reference evidence="1 2" key="1">
    <citation type="submission" date="2018-07" db="EMBL/GenBank/DDBJ databases">
        <title>Genomic Encyclopedia of Type Strains, Phase III (KMG-III): the genomes of soil and plant-associated and newly described type strains.</title>
        <authorList>
            <person name="Whitman W."/>
        </authorList>
    </citation>
    <scope>NUCLEOTIDE SEQUENCE [LARGE SCALE GENOMIC DNA]</scope>
    <source>
        <strain evidence="1 2">CECT 7506</strain>
    </source>
</reference>
<comment type="caution">
    <text evidence="1">The sequence shown here is derived from an EMBL/GenBank/DDBJ whole genome shotgun (WGS) entry which is preliminary data.</text>
</comment>
<protein>
    <submittedName>
        <fullName evidence="1">Uncharacterized protein</fullName>
    </submittedName>
</protein>
<name>A0A368VPP6_9BACL</name>
<dbReference type="AlphaFoldDB" id="A0A368VPP6"/>
<keyword evidence="2" id="KW-1185">Reference proteome</keyword>
<evidence type="ECO:0000313" key="2">
    <source>
        <dbReference type="Proteomes" id="UP000252415"/>
    </source>
</evidence>
<dbReference type="Proteomes" id="UP000252415">
    <property type="component" value="Unassembled WGS sequence"/>
</dbReference>